<dbReference type="InterPro" id="IPR029132">
    <property type="entry name" value="CBAH/NAAA_C"/>
</dbReference>
<dbReference type="InterPro" id="IPR029055">
    <property type="entry name" value="Ntn_hydrolases_N"/>
</dbReference>
<reference evidence="5 6" key="1">
    <citation type="submission" date="2019-02" db="EMBL/GenBank/DDBJ databases">
        <title>Deep-cultivation of Planctomycetes and their phenomic and genomic characterization uncovers novel biology.</title>
        <authorList>
            <person name="Wiegand S."/>
            <person name="Jogler M."/>
            <person name="Boedeker C."/>
            <person name="Pinto D."/>
            <person name="Vollmers J."/>
            <person name="Rivas-Marin E."/>
            <person name="Kohn T."/>
            <person name="Peeters S.H."/>
            <person name="Heuer A."/>
            <person name="Rast P."/>
            <person name="Oberbeckmann S."/>
            <person name="Bunk B."/>
            <person name="Jeske O."/>
            <person name="Meyerdierks A."/>
            <person name="Storesund J.E."/>
            <person name="Kallscheuer N."/>
            <person name="Luecker S."/>
            <person name="Lage O.M."/>
            <person name="Pohl T."/>
            <person name="Merkel B.J."/>
            <person name="Hornburger P."/>
            <person name="Mueller R.-W."/>
            <person name="Bruemmer F."/>
            <person name="Labrenz M."/>
            <person name="Spormann A.M."/>
            <person name="Op Den Camp H."/>
            <person name="Overmann J."/>
            <person name="Amann R."/>
            <person name="Jetten M.S.M."/>
            <person name="Mascher T."/>
            <person name="Medema M.H."/>
            <person name="Devos D.P."/>
            <person name="Kaster A.-K."/>
            <person name="Ovreas L."/>
            <person name="Rohde M."/>
            <person name="Galperin M.Y."/>
            <person name="Jogler C."/>
        </authorList>
    </citation>
    <scope>NUCLEOTIDE SEQUENCE [LARGE SCALE GENOMIC DNA]</scope>
    <source>
        <strain evidence="5 6">CA85</strain>
    </source>
</reference>
<dbReference type="Gene3D" id="3.60.60.10">
    <property type="entry name" value="Penicillin V Acylase, Chain A"/>
    <property type="match status" value="1"/>
</dbReference>
<evidence type="ECO:0000256" key="3">
    <source>
        <dbReference type="SAM" id="SignalP"/>
    </source>
</evidence>
<keyword evidence="6" id="KW-1185">Reference proteome</keyword>
<dbReference type="PANTHER" id="PTHR35527:SF2">
    <property type="entry name" value="HYDROLASE"/>
    <property type="match status" value="1"/>
</dbReference>
<keyword evidence="3" id="KW-0732">Signal</keyword>
<evidence type="ECO:0000256" key="2">
    <source>
        <dbReference type="ARBA" id="ARBA00022801"/>
    </source>
</evidence>
<gene>
    <name evidence="5" type="ORF">CA85_21970</name>
</gene>
<sequence precursor="true">MTNHFSMLGAILGLACSLVVSDPLAACTVMRLQRGEDVVIARNHDWGTDGGLLIVNPRGIDKTAISPVQPHRWVSQYGSVSFAQFGRELSFAGMNERGLTVDLLQLRAAAFPAADAGKPTVNAVQWVQYQLDTAATVADVVVSLDQINPMPFLAMLEKVHYFVTDTSGDVAVIEYLDGKLHVHRGGEGVCALANSTWEDSSRAIAADHASNSSEQRFMRSSYLVTNAGKQPDDVDLVDYAFAGLNKVAQDHTQWSLVYQPEAMRVNFATRAAPKRRWIEFTDLDFNEGAELLCLDINADLAGDVIEHLEPFTKEANRRIIDDAFNAGHAGMLRDTVKEMVLNYGENLTPVGVD</sequence>
<dbReference type="EMBL" id="SJPK01000004">
    <property type="protein sequence ID" value="TWT67347.1"/>
    <property type="molecule type" value="Genomic_DNA"/>
</dbReference>
<accession>A0A5C5XVK4</accession>
<evidence type="ECO:0000313" key="6">
    <source>
        <dbReference type="Proteomes" id="UP000318053"/>
    </source>
</evidence>
<protein>
    <recommendedName>
        <fullName evidence="4">Choloylglycine hydrolase/NAAA C-terminal domain-containing protein</fullName>
    </recommendedName>
</protein>
<feature type="signal peptide" evidence="3">
    <location>
        <begin position="1"/>
        <end position="25"/>
    </location>
</feature>
<organism evidence="5 6">
    <name type="scientific">Allorhodopirellula solitaria</name>
    <dbReference type="NCBI Taxonomy" id="2527987"/>
    <lineage>
        <taxon>Bacteria</taxon>
        <taxon>Pseudomonadati</taxon>
        <taxon>Planctomycetota</taxon>
        <taxon>Planctomycetia</taxon>
        <taxon>Pirellulales</taxon>
        <taxon>Pirellulaceae</taxon>
        <taxon>Allorhodopirellula</taxon>
    </lineage>
</organism>
<feature type="domain" description="Choloylglycine hydrolase/NAAA C-terminal" evidence="4">
    <location>
        <begin position="27"/>
        <end position="191"/>
    </location>
</feature>
<feature type="chain" id="PRO_5022771684" description="Choloylglycine hydrolase/NAAA C-terminal domain-containing protein" evidence="3">
    <location>
        <begin position="26"/>
        <end position="353"/>
    </location>
</feature>
<dbReference type="Pfam" id="PF02275">
    <property type="entry name" value="CBAH"/>
    <property type="match status" value="1"/>
</dbReference>
<evidence type="ECO:0000313" key="5">
    <source>
        <dbReference type="EMBL" id="TWT67347.1"/>
    </source>
</evidence>
<evidence type="ECO:0000259" key="4">
    <source>
        <dbReference type="Pfam" id="PF02275"/>
    </source>
</evidence>
<dbReference type="Proteomes" id="UP000318053">
    <property type="component" value="Unassembled WGS sequence"/>
</dbReference>
<evidence type="ECO:0000256" key="1">
    <source>
        <dbReference type="ARBA" id="ARBA00006625"/>
    </source>
</evidence>
<keyword evidence="2" id="KW-0378">Hydrolase</keyword>
<dbReference type="InterPro" id="IPR052193">
    <property type="entry name" value="Peptidase_C59"/>
</dbReference>
<name>A0A5C5XVK4_9BACT</name>
<dbReference type="OrthoDB" id="8617387at2"/>
<dbReference type="AlphaFoldDB" id="A0A5C5XVK4"/>
<comment type="caution">
    <text evidence="5">The sequence shown here is derived from an EMBL/GenBank/DDBJ whole genome shotgun (WGS) entry which is preliminary data.</text>
</comment>
<comment type="similarity">
    <text evidence="1">Belongs to the peptidase C59 family.</text>
</comment>
<dbReference type="RefSeq" id="WP_146391238.1">
    <property type="nucleotide sequence ID" value="NZ_SJPK01000004.1"/>
</dbReference>
<dbReference type="PANTHER" id="PTHR35527">
    <property type="entry name" value="CHOLOYLGLYCINE HYDROLASE"/>
    <property type="match status" value="1"/>
</dbReference>
<proteinExistence type="inferred from homology"/>
<dbReference type="SUPFAM" id="SSF56235">
    <property type="entry name" value="N-terminal nucleophile aminohydrolases (Ntn hydrolases)"/>
    <property type="match status" value="1"/>
</dbReference>
<dbReference type="GO" id="GO:0016787">
    <property type="term" value="F:hydrolase activity"/>
    <property type="evidence" value="ECO:0007669"/>
    <property type="project" value="UniProtKB-KW"/>
</dbReference>